<keyword evidence="2" id="KW-1185">Reference proteome</keyword>
<comment type="caution">
    <text evidence="1">The sequence shown here is derived from an EMBL/GenBank/DDBJ whole genome shotgun (WGS) entry which is preliminary data.</text>
</comment>
<accession>A0ACB9IZT8</accession>
<reference evidence="1 2" key="2">
    <citation type="journal article" date="2022" name="Mol. Ecol. Resour.">
        <title>The genomes of chicory, endive, great burdock and yacon provide insights into Asteraceae paleo-polyploidization history and plant inulin production.</title>
        <authorList>
            <person name="Fan W."/>
            <person name="Wang S."/>
            <person name="Wang H."/>
            <person name="Wang A."/>
            <person name="Jiang F."/>
            <person name="Liu H."/>
            <person name="Zhao H."/>
            <person name="Xu D."/>
            <person name="Zhang Y."/>
        </authorList>
    </citation>
    <scope>NUCLEOTIDE SEQUENCE [LARGE SCALE GENOMIC DNA]</scope>
    <source>
        <strain evidence="2">cv. Yunnan</strain>
        <tissue evidence="1">Leaves</tissue>
    </source>
</reference>
<dbReference type="Proteomes" id="UP001056120">
    <property type="component" value="Linkage Group LG06"/>
</dbReference>
<reference evidence="2" key="1">
    <citation type="journal article" date="2022" name="Mol. Ecol. Resour.">
        <title>The genomes of chicory, endive, great burdock and yacon provide insights into Asteraceae palaeo-polyploidization history and plant inulin production.</title>
        <authorList>
            <person name="Fan W."/>
            <person name="Wang S."/>
            <person name="Wang H."/>
            <person name="Wang A."/>
            <person name="Jiang F."/>
            <person name="Liu H."/>
            <person name="Zhao H."/>
            <person name="Xu D."/>
            <person name="Zhang Y."/>
        </authorList>
    </citation>
    <scope>NUCLEOTIDE SEQUENCE [LARGE SCALE GENOMIC DNA]</scope>
    <source>
        <strain evidence="2">cv. Yunnan</strain>
    </source>
</reference>
<gene>
    <name evidence="1" type="ORF">L1987_18459</name>
</gene>
<name>A0ACB9IZT8_9ASTR</name>
<protein>
    <submittedName>
        <fullName evidence="1">Uncharacterized protein</fullName>
    </submittedName>
</protein>
<dbReference type="EMBL" id="CM042023">
    <property type="protein sequence ID" value="KAI3813728.1"/>
    <property type="molecule type" value="Genomic_DNA"/>
</dbReference>
<proteinExistence type="predicted"/>
<sequence length="286" mass="31326">MNIIGEKRAVIDNLKTHRRAPPNVEVDNTESFHCPLQNTTINIHTYNLHLQSHLYPYPLTPLNPLLSSSLTLTISEESIIQTSKPAQLITLKGSRFYKIKIQRMMTMMQMEMGSSSLDQEHKTGITGYDEEDSFSSDVSSVVSSDDESDDDFEQSNSSPLNNSHSLGNMSDLLLQLPPKKGLSKHFQGKSQSFTSLSKVTCLEDLAKPENPCNKKLKSCKSYVGLSRVLPPPTRSASSSKLFTKMASSSRASCSSLSNSSRPPTHPSHGNGATSGAGFSNQTPLFV</sequence>
<organism evidence="1 2">
    <name type="scientific">Smallanthus sonchifolius</name>
    <dbReference type="NCBI Taxonomy" id="185202"/>
    <lineage>
        <taxon>Eukaryota</taxon>
        <taxon>Viridiplantae</taxon>
        <taxon>Streptophyta</taxon>
        <taxon>Embryophyta</taxon>
        <taxon>Tracheophyta</taxon>
        <taxon>Spermatophyta</taxon>
        <taxon>Magnoliopsida</taxon>
        <taxon>eudicotyledons</taxon>
        <taxon>Gunneridae</taxon>
        <taxon>Pentapetalae</taxon>
        <taxon>asterids</taxon>
        <taxon>campanulids</taxon>
        <taxon>Asterales</taxon>
        <taxon>Asteraceae</taxon>
        <taxon>Asteroideae</taxon>
        <taxon>Heliantheae alliance</taxon>
        <taxon>Millerieae</taxon>
        <taxon>Smallanthus</taxon>
    </lineage>
</organism>
<evidence type="ECO:0000313" key="1">
    <source>
        <dbReference type="EMBL" id="KAI3813728.1"/>
    </source>
</evidence>
<evidence type="ECO:0000313" key="2">
    <source>
        <dbReference type="Proteomes" id="UP001056120"/>
    </source>
</evidence>